<reference evidence="1 2" key="1">
    <citation type="journal article" date="2021" name="Hortic Res">
        <title>Chromosome-scale assembly of the Dendrobium chrysotoxum genome enhances the understanding of orchid evolution.</title>
        <authorList>
            <person name="Zhang Y."/>
            <person name="Zhang G.Q."/>
            <person name="Zhang D."/>
            <person name="Liu X.D."/>
            <person name="Xu X.Y."/>
            <person name="Sun W.H."/>
            <person name="Yu X."/>
            <person name="Zhu X."/>
            <person name="Wang Z.W."/>
            <person name="Zhao X."/>
            <person name="Zhong W.Y."/>
            <person name="Chen H."/>
            <person name="Yin W.L."/>
            <person name="Huang T."/>
            <person name="Niu S.C."/>
            <person name="Liu Z.J."/>
        </authorList>
    </citation>
    <scope>NUCLEOTIDE SEQUENCE [LARGE SCALE GENOMIC DNA]</scope>
    <source>
        <strain evidence="1">Lindl</strain>
    </source>
</reference>
<dbReference type="InterPro" id="IPR012340">
    <property type="entry name" value="NA-bd_OB-fold"/>
</dbReference>
<dbReference type="AlphaFoldDB" id="A0AAV7H947"/>
<organism evidence="1 2">
    <name type="scientific">Dendrobium chrysotoxum</name>
    <name type="common">Orchid</name>
    <dbReference type="NCBI Taxonomy" id="161865"/>
    <lineage>
        <taxon>Eukaryota</taxon>
        <taxon>Viridiplantae</taxon>
        <taxon>Streptophyta</taxon>
        <taxon>Embryophyta</taxon>
        <taxon>Tracheophyta</taxon>
        <taxon>Spermatophyta</taxon>
        <taxon>Magnoliopsida</taxon>
        <taxon>Liliopsida</taxon>
        <taxon>Asparagales</taxon>
        <taxon>Orchidaceae</taxon>
        <taxon>Epidendroideae</taxon>
        <taxon>Malaxideae</taxon>
        <taxon>Dendrobiinae</taxon>
        <taxon>Dendrobium</taxon>
    </lineage>
</organism>
<dbReference type="EMBL" id="JAGFBR010000006">
    <property type="protein sequence ID" value="KAH0465126.1"/>
    <property type="molecule type" value="Genomic_DNA"/>
</dbReference>
<name>A0AAV7H947_DENCH</name>
<comment type="caution">
    <text evidence="1">The sequence shown here is derived from an EMBL/GenBank/DDBJ whole genome shotgun (WGS) entry which is preliminary data.</text>
</comment>
<proteinExistence type="predicted"/>
<accession>A0AAV7H947</accession>
<evidence type="ECO:0000313" key="2">
    <source>
        <dbReference type="Proteomes" id="UP000775213"/>
    </source>
</evidence>
<sequence>MAFLVVRQFITTVQCMFTMIEELVSMHMVKYTTSLSTESIVDIDSEAIERLEALYPTLKELTLTGSPGSHHQPSLSKVQRIQVPTTSLHCWNYEENRFSSPAFIAKILRNTDRGEIEQKGYSSVQHPESTEQKQEKLSAGPPLACIWKELRVQGQARVQDKHSLRSDKRDQRPCVHLYGVDRTRVFGWSWTTDLHWAEGWLDRTGGDLRAKS</sequence>
<dbReference type="Proteomes" id="UP000775213">
    <property type="component" value="Unassembled WGS sequence"/>
</dbReference>
<evidence type="ECO:0000313" key="1">
    <source>
        <dbReference type="EMBL" id="KAH0465126.1"/>
    </source>
</evidence>
<gene>
    <name evidence="1" type="ORF">IEQ34_005229</name>
</gene>
<keyword evidence="2" id="KW-1185">Reference proteome</keyword>
<protein>
    <submittedName>
        <fullName evidence="1">Uncharacterized protein</fullName>
    </submittedName>
</protein>
<dbReference type="Gene3D" id="2.40.50.140">
    <property type="entry name" value="Nucleic acid-binding proteins"/>
    <property type="match status" value="1"/>
</dbReference>